<evidence type="ECO:0000313" key="2">
    <source>
        <dbReference type="Proteomes" id="UP000183994"/>
    </source>
</evidence>
<dbReference type="STRING" id="1121393.SAMN02745216_04982"/>
<name>A0A1M6ZIG5_9BACT</name>
<protein>
    <recommendedName>
        <fullName evidence="3">Pyridoxamine 5'-phosphate oxidase putative domain-containing protein</fullName>
    </recommendedName>
</protein>
<evidence type="ECO:0000313" key="1">
    <source>
        <dbReference type="EMBL" id="SHL30230.1"/>
    </source>
</evidence>
<evidence type="ECO:0008006" key="3">
    <source>
        <dbReference type="Google" id="ProtNLM"/>
    </source>
</evidence>
<gene>
    <name evidence="1" type="ORF">SAMN02745216_04982</name>
</gene>
<proteinExistence type="predicted"/>
<dbReference type="AlphaFoldDB" id="A0A1M6ZIG5"/>
<reference evidence="2" key="1">
    <citation type="submission" date="2016-11" db="EMBL/GenBank/DDBJ databases">
        <authorList>
            <person name="Varghese N."/>
            <person name="Submissions S."/>
        </authorList>
    </citation>
    <scope>NUCLEOTIDE SEQUENCE [LARGE SCALE GENOMIC DNA]</scope>
    <source>
        <strain evidence="2">DSM 16219</strain>
    </source>
</reference>
<dbReference type="Proteomes" id="UP000183994">
    <property type="component" value="Unassembled WGS sequence"/>
</dbReference>
<sequence>MESSDFFNEADIAALEPETKIGLLATVNPEGLPHVTLITSLQAGGPKKVMFGQFAQGLSKIHVKSNPRTAFLVLTLDRKIRTGKALWKESKTSGPEFEMFNEKPMFRYNAYFGIHTVHYLDLVEKQGPVGLPLLRLGAAMAATRLTGKSGAASKEKGALKPWGQKLFNRLDAMKFISWVGEDGFPVIVPALQCTAPSDSRLVFSPLAYSSQLKSLEKGQNAAVFGLTMKMEDILVRGFFRGYFRKRGMTIGMMDINWVYNSMPPVAGQIYPEPELKPVTEF</sequence>
<organism evidence="1 2">
    <name type="scientific">Desulfatibacillum alkenivorans DSM 16219</name>
    <dbReference type="NCBI Taxonomy" id="1121393"/>
    <lineage>
        <taxon>Bacteria</taxon>
        <taxon>Pseudomonadati</taxon>
        <taxon>Thermodesulfobacteriota</taxon>
        <taxon>Desulfobacteria</taxon>
        <taxon>Desulfobacterales</taxon>
        <taxon>Desulfatibacillaceae</taxon>
        <taxon>Desulfatibacillum</taxon>
    </lineage>
</organism>
<dbReference type="Gene3D" id="2.30.110.10">
    <property type="entry name" value="Electron Transport, Fmn-binding Protein, Chain A"/>
    <property type="match status" value="1"/>
</dbReference>
<dbReference type="SUPFAM" id="SSF50475">
    <property type="entry name" value="FMN-binding split barrel"/>
    <property type="match status" value="1"/>
</dbReference>
<keyword evidence="2" id="KW-1185">Reference proteome</keyword>
<accession>A0A1M6ZIG5</accession>
<dbReference type="OrthoDB" id="158738at2"/>
<dbReference type="InterPro" id="IPR012349">
    <property type="entry name" value="Split_barrel_FMN-bd"/>
</dbReference>
<dbReference type="EMBL" id="FQZU01000058">
    <property type="protein sequence ID" value="SHL30230.1"/>
    <property type="molecule type" value="Genomic_DNA"/>
</dbReference>
<dbReference type="RefSeq" id="WP_073478956.1">
    <property type="nucleotide sequence ID" value="NZ_FQZU01000058.1"/>
</dbReference>